<dbReference type="InterPro" id="IPR036505">
    <property type="entry name" value="Amidase/PGRP_sf"/>
</dbReference>
<dbReference type="AlphaFoldDB" id="A0A1U9NN26"/>
<proteinExistence type="inferred from homology"/>
<evidence type="ECO:0000313" key="5">
    <source>
        <dbReference type="Proteomes" id="UP000189674"/>
    </source>
</evidence>
<dbReference type="GO" id="GO:0008745">
    <property type="term" value="F:N-acetylmuramoyl-L-alanine amidase activity"/>
    <property type="evidence" value="ECO:0007669"/>
    <property type="project" value="InterPro"/>
</dbReference>
<feature type="domain" description="Peptidoglycan recognition protein family" evidence="3">
    <location>
        <begin position="34"/>
        <end position="202"/>
    </location>
</feature>
<feature type="domain" description="N-acetylmuramoyl-L-alanine amidase" evidence="2">
    <location>
        <begin position="67"/>
        <end position="212"/>
    </location>
</feature>
<dbReference type="SMART" id="SM00644">
    <property type="entry name" value="Ami_2"/>
    <property type="match status" value="1"/>
</dbReference>
<dbReference type="InterPro" id="IPR006619">
    <property type="entry name" value="PGRP_domain_met/bac"/>
</dbReference>
<evidence type="ECO:0000256" key="1">
    <source>
        <dbReference type="ARBA" id="ARBA00007553"/>
    </source>
</evidence>
<gene>
    <name evidence="4" type="ORF">STSP2_02498</name>
</gene>
<dbReference type="Proteomes" id="UP000189674">
    <property type="component" value="Chromosome"/>
</dbReference>
<dbReference type="GO" id="GO:0009253">
    <property type="term" value="P:peptidoglycan catabolic process"/>
    <property type="evidence" value="ECO:0007669"/>
    <property type="project" value="InterPro"/>
</dbReference>
<keyword evidence="5" id="KW-1185">Reference proteome</keyword>
<dbReference type="PROSITE" id="PS51257">
    <property type="entry name" value="PROKAR_LIPOPROTEIN"/>
    <property type="match status" value="1"/>
</dbReference>
<reference evidence="5" key="1">
    <citation type="submission" date="2017-02" db="EMBL/GenBank/DDBJ databases">
        <title>Comparative genomics and description of representatives of a novel lineage of planctomycetes thriving in anoxic sediments.</title>
        <authorList>
            <person name="Spring S."/>
            <person name="Bunk B."/>
            <person name="Sproer C."/>
        </authorList>
    </citation>
    <scope>NUCLEOTIDE SEQUENCE [LARGE SCALE GENOMIC DNA]</scope>
    <source>
        <strain evidence="5">ST-NAGAB-D1</strain>
    </source>
</reference>
<dbReference type="KEGG" id="alus:STSP2_02498"/>
<dbReference type="SMART" id="SM00701">
    <property type="entry name" value="PGRP"/>
    <property type="match status" value="1"/>
</dbReference>
<evidence type="ECO:0000313" key="4">
    <source>
        <dbReference type="EMBL" id="AQT69309.1"/>
    </source>
</evidence>
<dbReference type="PANTHER" id="PTHR11022:SF41">
    <property type="entry name" value="PEPTIDOGLYCAN-RECOGNITION PROTEIN LC-RELATED"/>
    <property type="match status" value="1"/>
</dbReference>
<name>A0A1U9NN26_9BACT</name>
<dbReference type="InterPro" id="IPR015510">
    <property type="entry name" value="PGRP"/>
</dbReference>
<dbReference type="STRING" id="1936003.STSP2_02498"/>
<sequence length="227" mass="25440">MDRRAFLKRIGTASAGVVFTAIAGGCGEEQMAQPVIVGRADYSRPKLRTHEAEPVEPTPKYSRRRAYPSNWYPEKDKEKKWRAVIVHHSATGTGCASVFHQWHKYQLGWDGIGYDFVIGNGSGSGDGEVEVTYRWRTQVTGAHAKAANNWANRDAIGVCLVGNFNDSRPTSNQLRSLAKLTDFLQRRYGISDSNVFGHRDTPRLVKATDCPGRHFPWRTFQNMLAAK</sequence>
<dbReference type="SUPFAM" id="SSF55846">
    <property type="entry name" value="N-acetylmuramoyl-L-alanine amidase-like"/>
    <property type="match status" value="1"/>
</dbReference>
<comment type="similarity">
    <text evidence="1">Belongs to the N-acetylmuramoyl-L-alanine amidase 2 family.</text>
</comment>
<evidence type="ECO:0000259" key="2">
    <source>
        <dbReference type="SMART" id="SM00644"/>
    </source>
</evidence>
<dbReference type="Gene3D" id="3.40.80.10">
    <property type="entry name" value="Peptidoglycan recognition protein-like"/>
    <property type="match status" value="1"/>
</dbReference>
<evidence type="ECO:0000259" key="3">
    <source>
        <dbReference type="SMART" id="SM00701"/>
    </source>
</evidence>
<dbReference type="EMBL" id="CP019791">
    <property type="protein sequence ID" value="AQT69309.1"/>
    <property type="molecule type" value="Genomic_DNA"/>
</dbReference>
<dbReference type="PANTHER" id="PTHR11022">
    <property type="entry name" value="PEPTIDOGLYCAN RECOGNITION PROTEIN"/>
    <property type="match status" value="1"/>
</dbReference>
<dbReference type="Pfam" id="PF01510">
    <property type="entry name" value="Amidase_2"/>
    <property type="match status" value="1"/>
</dbReference>
<accession>A0A1U9NN26</accession>
<dbReference type="GO" id="GO:0008270">
    <property type="term" value="F:zinc ion binding"/>
    <property type="evidence" value="ECO:0007669"/>
    <property type="project" value="InterPro"/>
</dbReference>
<dbReference type="CDD" id="cd06583">
    <property type="entry name" value="PGRP"/>
    <property type="match status" value="1"/>
</dbReference>
<organism evidence="4 5">
    <name type="scientific">Anaerohalosphaera lusitana</name>
    <dbReference type="NCBI Taxonomy" id="1936003"/>
    <lineage>
        <taxon>Bacteria</taxon>
        <taxon>Pseudomonadati</taxon>
        <taxon>Planctomycetota</taxon>
        <taxon>Phycisphaerae</taxon>
        <taxon>Sedimentisphaerales</taxon>
        <taxon>Anaerohalosphaeraceae</taxon>
        <taxon>Anaerohalosphaera</taxon>
    </lineage>
</organism>
<dbReference type="InterPro" id="IPR002502">
    <property type="entry name" value="Amidase_domain"/>
</dbReference>
<protein>
    <submittedName>
        <fullName evidence="4">Lysozyme</fullName>
    </submittedName>
</protein>